<feature type="domain" description="DEK-C" evidence="3">
    <location>
        <begin position="924"/>
        <end position="979"/>
    </location>
</feature>
<evidence type="ECO:0000259" key="2">
    <source>
        <dbReference type="PROSITE" id="PS51925"/>
    </source>
</evidence>
<evidence type="ECO:0000259" key="3">
    <source>
        <dbReference type="PROSITE" id="PS51998"/>
    </source>
</evidence>
<feature type="compositionally biased region" description="Polar residues" evidence="1">
    <location>
        <begin position="981"/>
        <end position="997"/>
    </location>
</feature>
<feature type="region of interest" description="Disordered" evidence="1">
    <location>
        <begin position="981"/>
        <end position="1096"/>
    </location>
</feature>
<dbReference type="SUPFAM" id="SSF109715">
    <property type="entry name" value="DEK C-terminal domain"/>
    <property type="match status" value="1"/>
</dbReference>
<dbReference type="CDD" id="cd10567">
    <property type="entry name" value="SWIB-MDM2_like"/>
    <property type="match status" value="1"/>
</dbReference>
<proteinExistence type="predicted"/>
<evidence type="ECO:0000313" key="4">
    <source>
        <dbReference type="Proteomes" id="UP000095280"/>
    </source>
</evidence>
<dbReference type="InterPro" id="IPR003121">
    <property type="entry name" value="SWIB_MDM2_domain"/>
</dbReference>
<feature type="region of interest" description="Disordered" evidence="1">
    <location>
        <begin position="1307"/>
        <end position="1332"/>
    </location>
</feature>
<feature type="compositionally biased region" description="Polar residues" evidence="1">
    <location>
        <begin position="1073"/>
        <end position="1082"/>
    </location>
</feature>
<dbReference type="PROSITE" id="PS51998">
    <property type="entry name" value="DEK_C"/>
    <property type="match status" value="1"/>
</dbReference>
<feature type="compositionally biased region" description="Acidic residues" evidence="1">
    <location>
        <begin position="1002"/>
        <end position="1017"/>
    </location>
</feature>
<dbReference type="Gene3D" id="1.10.10.60">
    <property type="entry name" value="Homeodomain-like"/>
    <property type="match status" value="1"/>
</dbReference>
<feature type="domain" description="DM2" evidence="2">
    <location>
        <begin position="1094"/>
        <end position="1171"/>
    </location>
</feature>
<feature type="region of interest" description="Disordered" evidence="1">
    <location>
        <begin position="561"/>
        <end position="583"/>
    </location>
</feature>
<name>A0A1I8I2D4_9PLAT</name>
<dbReference type="PANTHER" id="PTHR13844">
    <property type="entry name" value="SWI/SNF-RELATED MATRIX-ASSOCIATED ACTIN-DEPENDENT REGULATOR OF CHROMATIN SUBFAMILY D"/>
    <property type="match status" value="1"/>
</dbReference>
<dbReference type="InterPro" id="IPR019835">
    <property type="entry name" value="SWIB_domain"/>
</dbReference>
<dbReference type="PROSITE" id="PS51925">
    <property type="entry name" value="SWIB_MDM2"/>
    <property type="match status" value="1"/>
</dbReference>
<accession>A0A1I8I2D4</accession>
<evidence type="ECO:0000313" key="5">
    <source>
        <dbReference type="WBParaSite" id="maker-uti_cns_0009355-snap-gene-0.5-mRNA-1"/>
    </source>
</evidence>
<feature type="compositionally biased region" description="Low complexity" evidence="1">
    <location>
        <begin position="1026"/>
        <end position="1041"/>
    </location>
</feature>
<dbReference type="Pfam" id="PF02201">
    <property type="entry name" value="SWIB"/>
    <property type="match status" value="1"/>
</dbReference>
<dbReference type="Gene3D" id="1.10.245.10">
    <property type="entry name" value="SWIB/MDM2 domain"/>
    <property type="match status" value="1"/>
</dbReference>
<dbReference type="SUPFAM" id="SSF47592">
    <property type="entry name" value="SWIB/MDM2 domain"/>
    <property type="match status" value="1"/>
</dbReference>
<dbReference type="InterPro" id="IPR036885">
    <property type="entry name" value="SWIB_MDM2_dom_sf"/>
</dbReference>
<feature type="region of interest" description="Disordered" evidence="1">
    <location>
        <begin position="729"/>
        <end position="757"/>
    </location>
</feature>
<dbReference type="Proteomes" id="UP000095280">
    <property type="component" value="Unplaced"/>
</dbReference>
<dbReference type="InterPro" id="IPR014876">
    <property type="entry name" value="DEK_C"/>
</dbReference>
<dbReference type="SMART" id="SM00151">
    <property type="entry name" value="SWIB"/>
    <property type="match status" value="1"/>
</dbReference>
<feature type="compositionally biased region" description="Polar residues" evidence="1">
    <location>
        <begin position="733"/>
        <end position="746"/>
    </location>
</feature>
<protein>
    <submittedName>
        <fullName evidence="5">SWIB domain-containing protein</fullName>
    </submittedName>
</protein>
<dbReference type="WBParaSite" id="maker-uti_cns_0009355-snap-gene-0.5-mRNA-1">
    <property type="protein sequence ID" value="maker-uti_cns_0009355-snap-gene-0.5-mRNA-1"/>
    <property type="gene ID" value="maker-uti_cns_0009355-snap-gene-0.5"/>
</dbReference>
<keyword evidence="4" id="KW-1185">Reference proteome</keyword>
<dbReference type="Pfam" id="PF08766">
    <property type="entry name" value="DEK_C"/>
    <property type="match status" value="1"/>
</dbReference>
<evidence type="ECO:0000256" key="1">
    <source>
        <dbReference type="SAM" id="MobiDB-lite"/>
    </source>
</evidence>
<sequence length="1804" mass="194055">SSSQSGLTQLRRQSALSWQREAERLRAAAAWRKSSPALLTPPPNLNNISRCLATVVLQAEHFGSDLVKNELKRVDWLMLSGQMDGRPKAVSSDLSLDPLQRLDALMLSGQMDGRGTAIRLDALMLSGQMDGRRLDALMLSGQMDGRVPSSSGTRLDALMLSGQMDGRVTVFRLDALMLSGQMDGRVTRLDALMLSGQMDGRVPVFRLDALMLSGQMDGRVPSSSGTVRQSLPSSFTSHFRQELLFLFIAAKLVLMLGSQVHWSLVPIISKCQTVGSESVNQQLQARRAHRLAGHVMGQRHAKLFKKGKSCLSKPPTSSSDVAADLTAQSLQLLAVSSLQRRSQLPLHLCCHGYTPVFCRLLLAALLCRSAVCRSCSTRLQTECFALLQANLPASSAAAAKTDGGDATAAQDFRWQTAARGGVRAEADATSAVGIFNVTACDSPVSSACIGANSNSSIERFFLPPGAQFSMKQAPQQCNRYARHRRGQLKPVPDHHEPEPLVLLVLLMAPSPAYRPSAPGCPASSSAAPTLIENHYNHYNGKSKSFLILALMYAHAKGRQRRVGSEHKAATTWGRQPQPRKKKKRVKLVIINRSSNLLDGGAPAGKSCIVREIAEDGVGAPVTKAADVGHGEATLEGGAGSAPAQTVAREVFLSRDAADRQAPLEQADEDSEERLVRLDNLVLTQMSGEGRDRADRWAVGALRKEHQQLTLLELVRLGLADGHAEAIRAGRQRTVAQSSASGNQQRSLEGHEEAPGQQLLKQRAVAEQAEMMRLQWLCPAPGTEWQPGVDEHRGFGVSCATPADACQRLIVRVDADRAVGLLQIALADKRAGPDVTQQILHGGESQTPLLLIAVIDRRAGRTGQIVNYPNAAVRLRDGADSIHHDASASGAARSPAAPSVASCPPVDWSSMIPASRVEPELSESAAGASDCKWRHSQLLAGADLNDLTVKKVRKELEQRLGVSLADRKTDIEQAIEAVLTARGNSASNQDEAKSSNSGNEDKHDDDDDTDSSLSELEDAAPSRKSAKLSSASSAAAASSSASAKKKQKAQTDEELARELHLKENGLTTRRRRTVGSSGDSSATKSRKAPRKSGGGFSKPCALSPALASVVGCDSMPRQQVVKRLWDIAKERDMFDPKNKQFVICDAEFEQLFGKKRLRMFALMKYLKNHSKALISQLGVHIRLSLVGPPAHPVGPVGQVKLQVFLSSPPGCKQSGRRHWHVGLRHFLTVGKLLRICRCGCSSRCRRRSFGFLGRGRPVQELLPHHLWRESGAAVLIVGQHVTRVLFVEAIEKVGERLADAGGLSVEWVGPAGHPDPGEGGRVAQSGQAGGGELLPAGDAADNVAWLVEGPHSGRGLKACMGWYWVGRASASGGCSSSGTSASALSASISPSVATRKSSVACEANGTSTSSSMAPWRSWRGLAALVVQRHLQRVEGVASPTDRLLRHRGEQRRRSLLHLLDLLSRLGSVFPFAPVDEQLPQSGQFLVRPPSDDHLPGRLHESESRRPPTLPFVVFVQVEIGCRRGRRILAVGRVHLTPGASGLGLGVGALQLFGRRRVAALSLGVEEARVSELLHLEPALLLVEHLGNSEGTVKVRRNSQTVSFHGDSWLARSLFLRARSNGEKALGSRLCCRAAGSLGSSTPYIWYTWSRSIPGAEWPIRWQVSGAKLNCDTRSSMVISAVTKSIGAKVTAMSTSPSAGIEPLSGSTDVKSGHLGADIGEFHFAHVDLIRREAGKVHDGWVRFYDGVAAHLVVSVDEQLPRLLTLLLLLLILLQQLAVGILEPARAGNGQCGSQGQASRLRHILF</sequence>
<feature type="compositionally biased region" description="Basic and acidic residues" evidence="1">
    <location>
        <begin position="1048"/>
        <end position="1062"/>
    </location>
</feature>
<organism evidence="4 5">
    <name type="scientific">Macrostomum lignano</name>
    <dbReference type="NCBI Taxonomy" id="282301"/>
    <lineage>
        <taxon>Eukaryota</taxon>
        <taxon>Metazoa</taxon>
        <taxon>Spiralia</taxon>
        <taxon>Lophotrochozoa</taxon>
        <taxon>Platyhelminthes</taxon>
        <taxon>Rhabditophora</taxon>
        <taxon>Macrostomorpha</taxon>
        <taxon>Macrostomida</taxon>
        <taxon>Macrostomidae</taxon>
        <taxon>Macrostomum</taxon>
    </lineage>
</organism>
<reference evidence="5" key="1">
    <citation type="submission" date="2016-11" db="UniProtKB">
        <authorList>
            <consortium name="WormBaseParasite"/>
        </authorList>
    </citation>
    <scope>IDENTIFICATION</scope>
</reference>